<dbReference type="EMBL" id="CAJNOO010001188">
    <property type="protein sequence ID" value="CAF1111816.1"/>
    <property type="molecule type" value="Genomic_DNA"/>
</dbReference>
<gene>
    <name evidence="3" type="ORF">RFH988_LOCUS19878</name>
    <name evidence="4" type="ORF">SEV965_LOCUS18004</name>
    <name evidence="2" type="ORF">ZHD862_LOCUS11321</name>
</gene>
<sequence>MPIESNTSSLIWDSSSSPLQFQSSSLSNIPTYYNRSLIAPLTLTQRKRNSHSTNIKLPPLKLRSTLTWPSSDEENFFNQSKSSSEQELNLFKQKFDRLRASLSFEQSLQVSRHTFDKVHYHKTNVQQTCVERGQFIDQLMATSIELNNKLKELKNQIINQRHIRDNHEMRQLKLQRTLIRLNNTKDRSLETLKTSDKSKFIEQYNSLLLQIKNQYQQEIADRDNEIEELKEKLFEDFNYQADEHMKLLRATLQAFNSESQKRDVLQEYVDAYETNVYRARKPCCVSTSHRLCQVSTQLRLYLIIELALRELFHSSCSCGQFKRSYQTYMRLHKK</sequence>
<accession>A0A814EXM3</accession>
<name>A0A814EXM3_9BILA</name>
<keyword evidence="1" id="KW-0175">Coiled coil</keyword>
<dbReference type="OrthoDB" id="10024310at2759"/>
<evidence type="ECO:0000313" key="5">
    <source>
        <dbReference type="Proteomes" id="UP000663864"/>
    </source>
</evidence>
<comment type="caution">
    <text evidence="2">The sequence shown here is derived from an EMBL/GenBank/DDBJ whole genome shotgun (WGS) entry which is preliminary data.</text>
</comment>
<dbReference type="EMBL" id="CAJNOU010001053">
    <property type="protein sequence ID" value="CAF1142430.1"/>
    <property type="molecule type" value="Genomic_DNA"/>
</dbReference>
<reference evidence="2" key="1">
    <citation type="submission" date="2021-02" db="EMBL/GenBank/DDBJ databases">
        <authorList>
            <person name="Nowell W R."/>
        </authorList>
    </citation>
    <scope>NUCLEOTIDE SEQUENCE</scope>
</reference>
<dbReference type="EMBL" id="CAJNOT010000424">
    <property type="protein sequence ID" value="CAF0977357.1"/>
    <property type="molecule type" value="Genomic_DNA"/>
</dbReference>
<evidence type="ECO:0000256" key="1">
    <source>
        <dbReference type="SAM" id="Coils"/>
    </source>
</evidence>
<dbReference type="Proteomes" id="UP000663889">
    <property type="component" value="Unassembled WGS sequence"/>
</dbReference>
<dbReference type="Proteomes" id="UP000663882">
    <property type="component" value="Unassembled WGS sequence"/>
</dbReference>
<dbReference type="Proteomes" id="UP000663864">
    <property type="component" value="Unassembled WGS sequence"/>
</dbReference>
<dbReference type="AlphaFoldDB" id="A0A814EXM3"/>
<protein>
    <submittedName>
        <fullName evidence="2">Uncharacterized protein</fullName>
    </submittedName>
</protein>
<evidence type="ECO:0000313" key="4">
    <source>
        <dbReference type="EMBL" id="CAF1142430.1"/>
    </source>
</evidence>
<proteinExistence type="predicted"/>
<organism evidence="2 5">
    <name type="scientific">Rotaria sordida</name>
    <dbReference type="NCBI Taxonomy" id="392033"/>
    <lineage>
        <taxon>Eukaryota</taxon>
        <taxon>Metazoa</taxon>
        <taxon>Spiralia</taxon>
        <taxon>Gnathifera</taxon>
        <taxon>Rotifera</taxon>
        <taxon>Eurotatoria</taxon>
        <taxon>Bdelloidea</taxon>
        <taxon>Philodinida</taxon>
        <taxon>Philodinidae</taxon>
        <taxon>Rotaria</taxon>
    </lineage>
</organism>
<evidence type="ECO:0000313" key="3">
    <source>
        <dbReference type="EMBL" id="CAF1111816.1"/>
    </source>
</evidence>
<evidence type="ECO:0000313" key="2">
    <source>
        <dbReference type="EMBL" id="CAF0977357.1"/>
    </source>
</evidence>
<feature type="coiled-coil region" evidence="1">
    <location>
        <begin position="136"/>
        <end position="170"/>
    </location>
</feature>